<dbReference type="PROSITE" id="PS51186">
    <property type="entry name" value="GNAT"/>
    <property type="match status" value="1"/>
</dbReference>
<accession>A0A2P8DBQ4</accession>
<dbReference type="InterPro" id="IPR016181">
    <property type="entry name" value="Acyl_CoA_acyltransferase"/>
</dbReference>
<dbReference type="Gene3D" id="3.40.630.30">
    <property type="match status" value="1"/>
</dbReference>
<sequence length="151" mass="17070">MDFLIANNRAEIAFCKDALFAFRTNLEAASYIDLVMHMITYENFKLVYIPNDDHTGAAAFIGYRVMHTLRTGWMIYVDDLYTDPACRGKGNAGALLDYVHREAATAGIKTVHLDSGYMLHDAHRLYLNKGYVLACNHFAKTLAAPEHKEHL</sequence>
<evidence type="ECO:0000313" key="2">
    <source>
        <dbReference type="EMBL" id="PSK94634.1"/>
    </source>
</evidence>
<dbReference type="RefSeq" id="WP_106521327.1">
    <property type="nucleotide sequence ID" value="NZ_PYGD01000001.1"/>
</dbReference>
<feature type="domain" description="N-acetyltransferase" evidence="1">
    <location>
        <begin position="6"/>
        <end position="151"/>
    </location>
</feature>
<protein>
    <submittedName>
        <fullName evidence="2">Acetyltransferase (GNAT) family protein</fullName>
    </submittedName>
</protein>
<dbReference type="OrthoDB" id="9805924at2"/>
<evidence type="ECO:0000259" key="1">
    <source>
        <dbReference type="PROSITE" id="PS51186"/>
    </source>
</evidence>
<dbReference type="CDD" id="cd04301">
    <property type="entry name" value="NAT_SF"/>
    <property type="match status" value="1"/>
</dbReference>
<gene>
    <name evidence="2" type="ORF">B0I18_101793</name>
</gene>
<organism evidence="2 3">
    <name type="scientific">Taibaiella chishuiensis</name>
    <dbReference type="NCBI Taxonomy" id="1434707"/>
    <lineage>
        <taxon>Bacteria</taxon>
        <taxon>Pseudomonadati</taxon>
        <taxon>Bacteroidota</taxon>
        <taxon>Chitinophagia</taxon>
        <taxon>Chitinophagales</taxon>
        <taxon>Chitinophagaceae</taxon>
        <taxon>Taibaiella</taxon>
    </lineage>
</organism>
<dbReference type="EMBL" id="PYGD01000001">
    <property type="protein sequence ID" value="PSK94634.1"/>
    <property type="molecule type" value="Genomic_DNA"/>
</dbReference>
<dbReference type="SUPFAM" id="SSF55729">
    <property type="entry name" value="Acyl-CoA N-acyltransferases (Nat)"/>
    <property type="match status" value="1"/>
</dbReference>
<keyword evidence="3" id="KW-1185">Reference proteome</keyword>
<comment type="caution">
    <text evidence="2">The sequence shown here is derived from an EMBL/GenBank/DDBJ whole genome shotgun (WGS) entry which is preliminary data.</text>
</comment>
<name>A0A2P8DBQ4_9BACT</name>
<reference evidence="2 3" key="1">
    <citation type="submission" date="2018-03" db="EMBL/GenBank/DDBJ databases">
        <title>Genomic Encyclopedia of Type Strains, Phase III (KMG-III): the genomes of soil and plant-associated and newly described type strains.</title>
        <authorList>
            <person name="Whitman W."/>
        </authorList>
    </citation>
    <scope>NUCLEOTIDE SEQUENCE [LARGE SCALE GENOMIC DNA]</scope>
    <source>
        <strain evidence="2 3">CGMCC 1.12700</strain>
    </source>
</reference>
<dbReference type="Pfam" id="PF00583">
    <property type="entry name" value="Acetyltransf_1"/>
    <property type="match status" value="1"/>
</dbReference>
<dbReference type="Proteomes" id="UP000240572">
    <property type="component" value="Unassembled WGS sequence"/>
</dbReference>
<evidence type="ECO:0000313" key="3">
    <source>
        <dbReference type="Proteomes" id="UP000240572"/>
    </source>
</evidence>
<keyword evidence="2" id="KW-0808">Transferase</keyword>
<dbReference type="AlphaFoldDB" id="A0A2P8DBQ4"/>
<dbReference type="GO" id="GO:0016747">
    <property type="term" value="F:acyltransferase activity, transferring groups other than amino-acyl groups"/>
    <property type="evidence" value="ECO:0007669"/>
    <property type="project" value="InterPro"/>
</dbReference>
<dbReference type="InterPro" id="IPR000182">
    <property type="entry name" value="GNAT_dom"/>
</dbReference>
<proteinExistence type="predicted"/>